<dbReference type="Pfam" id="PF13515">
    <property type="entry name" value="FUSC_2"/>
    <property type="match status" value="1"/>
</dbReference>
<feature type="transmembrane region" description="Helical" evidence="5">
    <location>
        <begin position="58"/>
        <end position="79"/>
    </location>
</feature>
<feature type="transmembrane region" description="Helical" evidence="5">
    <location>
        <begin position="84"/>
        <end position="102"/>
    </location>
</feature>
<feature type="domain" description="Integral membrane bound transporter" evidence="6">
    <location>
        <begin position="28"/>
        <end position="145"/>
    </location>
</feature>
<name>A0A1X9LST2_9MICO</name>
<evidence type="ECO:0000259" key="6">
    <source>
        <dbReference type="Pfam" id="PF13515"/>
    </source>
</evidence>
<evidence type="ECO:0000313" key="8">
    <source>
        <dbReference type="Proteomes" id="UP000192775"/>
    </source>
</evidence>
<feature type="transmembrane region" description="Helical" evidence="5">
    <location>
        <begin position="21"/>
        <end position="46"/>
    </location>
</feature>
<feature type="transmembrane region" description="Helical" evidence="5">
    <location>
        <begin position="108"/>
        <end position="129"/>
    </location>
</feature>
<evidence type="ECO:0000256" key="5">
    <source>
        <dbReference type="SAM" id="Phobius"/>
    </source>
</evidence>
<dbReference type="KEGG" id="cphy:B5808_13135"/>
<protein>
    <recommendedName>
        <fullName evidence="6">Integral membrane bound transporter domain-containing protein</fullName>
    </recommendedName>
</protein>
<sequence length="349" mass="37431">MLRAERRTPILQVLKTAVAALAAWSVCILLIPQQVPVFAAIAAIIVVQPSVNQSFASALQRSAGVIVGVLVAYFAALVFGSPSWLILVAIVASLLVAWALRFPQSSTVQVPISAMLVLSIGSATPGYAVDRIIETVIGAIIGVVVNWLIVPPVSLQPADDAVGRLGAEIAVVLESLARVLSSPDDAERNRYQVLVEARLLTPMRTKATAAVDTATESLRFNPRRSAHRESLERDQELLAMLSILVTRVTGMARALNDHFDATLHSEPTAAGIAEELRRAAHDLRLVLANAEIPGADLEALTDELPALTSPLRTLVPDPTHWVLLGSLLEDLRRVREEILAAVQDAPPRS</sequence>
<evidence type="ECO:0000256" key="1">
    <source>
        <dbReference type="ARBA" id="ARBA00004141"/>
    </source>
</evidence>
<gene>
    <name evidence="7" type="ORF">B5808_13135</name>
</gene>
<keyword evidence="3 5" id="KW-1133">Transmembrane helix</keyword>
<proteinExistence type="predicted"/>
<feature type="transmembrane region" description="Helical" evidence="5">
    <location>
        <begin position="136"/>
        <end position="155"/>
    </location>
</feature>
<organism evidence="7 8">
    <name type="scientific">Cnuibacter physcomitrellae</name>
    <dbReference type="NCBI Taxonomy" id="1619308"/>
    <lineage>
        <taxon>Bacteria</taxon>
        <taxon>Bacillati</taxon>
        <taxon>Actinomycetota</taxon>
        <taxon>Actinomycetes</taxon>
        <taxon>Micrococcales</taxon>
        <taxon>Microbacteriaceae</taxon>
        <taxon>Cnuibacter</taxon>
    </lineage>
</organism>
<keyword evidence="8" id="KW-1185">Reference proteome</keyword>
<comment type="subcellular location">
    <subcellularLocation>
        <location evidence="1">Membrane</location>
        <topology evidence="1">Multi-pass membrane protein</topology>
    </subcellularLocation>
</comment>
<dbReference type="Proteomes" id="UP000192775">
    <property type="component" value="Chromosome"/>
</dbReference>
<keyword evidence="4 5" id="KW-0472">Membrane</keyword>
<dbReference type="GO" id="GO:0016020">
    <property type="term" value="C:membrane"/>
    <property type="evidence" value="ECO:0007669"/>
    <property type="project" value="UniProtKB-SubCell"/>
</dbReference>
<dbReference type="InterPro" id="IPR049453">
    <property type="entry name" value="Memb_transporter_dom"/>
</dbReference>
<dbReference type="AlphaFoldDB" id="A0A1X9LST2"/>
<reference evidence="7 8" key="1">
    <citation type="submission" date="2017-04" db="EMBL/GenBank/DDBJ databases">
        <authorList>
            <person name="Afonso C.L."/>
            <person name="Miller P.J."/>
            <person name="Scott M.A."/>
            <person name="Spackman E."/>
            <person name="Goraichik I."/>
            <person name="Dimitrov K.M."/>
            <person name="Suarez D.L."/>
            <person name="Swayne D.E."/>
        </authorList>
    </citation>
    <scope>NUCLEOTIDE SEQUENCE [LARGE SCALE GENOMIC DNA]</scope>
    <source>
        <strain evidence="8">XA(T)</strain>
    </source>
</reference>
<keyword evidence="2 5" id="KW-0812">Transmembrane</keyword>
<dbReference type="EMBL" id="CP020715">
    <property type="protein sequence ID" value="ARJ07378.1"/>
    <property type="molecule type" value="Genomic_DNA"/>
</dbReference>
<evidence type="ECO:0000313" key="7">
    <source>
        <dbReference type="EMBL" id="ARJ07378.1"/>
    </source>
</evidence>
<dbReference type="STRING" id="1619308.B5808_13135"/>
<evidence type="ECO:0000256" key="3">
    <source>
        <dbReference type="ARBA" id="ARBA00022989"/>
    </source>
</evidence>
<accession>A0A1X9LST2</accession>
<evidence type="ECO:0000256" key="2">
    <source>
        <dbReference type="ARBA" id="ARBA00022692"/>
    </source>
</evidence>
<evidence type="ECO:0000256" key="4">
    <source>
        <dbReference type="ARBA" id="ARBA00023136"/>
    </source>
</evidence>